<keyword evidence="1" id="KW-0812">Transmembrane</keyword>
<keyword evidence="1" id="KW-1133">Transmembrane helix</keyword>
<protein>
    <submittedName>
        <fullName evidence="2">Uncharacterized protein</fullName>
    </submittedName>
</protein>
<comment type="caution">
    <text evidence="2">The sequence shown here is derived from an EMBL/GenBank/DDBJ whole genome shotgun (WGS) entry which is preliminary data.</text>
</comment>
<sequence length="96" mass="10819">MISFFYEVKSFVYEHRWLLSFAVVASVLGYLAGMHFCGSLMPYSGTGLSTSTGSPPSSVQYWGEVQKKIDQMADDVRQLQSYVNTGRRIFRLPKPA</sequence>
<keyword evidence="3" id="KW-1185">Reference proteome</keyword>
<evidence type="ECO:0000313" key="2">
    <source>
        <dbReference type="EMBL" id="CAI6350385.1"/>
    </source>
</evidence>
<dbReference type="Proteomes" id="UP001160148">
    <property type="component" value="Unassembled WGS sequence"/>
</dbReference>
<accession>A0AAV0W3H5</accession>
<organism evidence="2 3">
    <name type="scientific">Macrosiphum euphorbiae</name>
    <name type="common">potato aphid</name>
    <dbReference type="NCBI Taxonomy" id="13131"/>
    <lineage>
        <taxon>Eukaryota</taxon>
        <taxon>Metazoa</taxon>
        <taxon>Ecdysozoa</taxon>
        <taxon>Arthropoda</taxon>
        <taxon>Hexapoda</taxon>
        <taxon>Insecta</taxon>
        <taxon>Pterygota</taxon>
        <taxon>Neoptera</taxon>
        <taxon>Paraneoptera</taxon>
        <taxon>Hemiptera</taxon>
        <taxon>Sternorrhyncha</taxon>
        <taxon>Aphidomorpha</taxon>
        <taxon>Aphidoidea</taxon>
        <taxon>Aphididae</taxon>
        <taxon>Macrosiphini</taxon>
        <taxon>Macrosiphum</taxon>
    </lineage>
</organism>
<keyword evidence="1" id="KW-0472">Membrane</keyword>
<reference evidence="2 3" key="1">
    <citation type="submission" date="2023-01" db="EMBL/GenBank/DDBJ databases">
        <authorList>
            <person name="Whitehead M."/>
        </authorList>
    </citation>
    <scope>NUCLEOTIDE SEQUENCE [LARGE SCALE GENOMIC DNA]</scope>
</reference>
<evidence type="ECO:0000313" key="3">
    <source>
        <dbReference type="Proteomes" id="UP001160148"/>
    </source>
</evidence>
<feature type="transmembrane region" description="Helical" evidence="1">
    <location>
        <begin position="17"/>
        <end position="37"/>
    </location>
</feature>
<name>A0AAV0W3H5_9HEMI</name>
<dbReference type="AlphaFoldDB" id="A0AAV0W3H5"/>
<gene>
    <name evidence="2" type="ORF">MEUPH1_LOCUS6854</name>
</gene>
<proteinExistence type="predicted"/>
<evidence type="ECO:0000256" key="1">
    <source>
        <dbReference type="SAM" id="Phobius"/>
    </source>
</evidence>
<dbReference type="EMBL" id="CARXXK010000001">
    <property type="protein sequence ID" value="CAI6350385.1"/>
    <property type="molecule type" value="Genomic_DNA"/>
</dbReference>